<dbReference type="InterPro" id="IPR024331">
    <property type="entry name" value="DUF3859"/>
</dbReference>
<accession>A0A7W6GT71</accession>
<protein>
    <recommendedName>
        <fullName evidence="2">DUF3859 domain-containing protein</fullName>
    </recommendedName>
</protein>
<dbReference type="RefSeq" id="WP_183966556.1">
    <property type="nucleotide sequence ID" value="NZ_BAABBZ010000005.1"/>
</dbReference>
<feature type="domain" description="DUF3859" evidence="2">
    <location>
        <begin position="21"/>
        <end position="150"/>
    </location>
</feature>
<evidence type="ECO:0000259" key="2">
    <source>
        <dbReference type="Pfam" id="PF12975"/>
    </source>
</evidence>
<comment type="caution">
    <text evidence="3">The sequence shown here is derived from an EMBL/GenBank/DDBJ whole genome shotgun (WGS) entry which is preliminary data.</text>
</comment>
<name>A0A7W6GT71_9RHOB</name>
<evidence type="ECO:0000313" key="3">
    <source>
        <dbReference type="EMBL" id="MBB3986283.1"/>
    </source>
</evidence>
<dbReference type="AlphaFoldDB" id="A0A7W6GT71"/>
<reference evidence="3 4" key="1">
    <citation type="submission" date="2020-08" db="EMBL/GenBank/DDBJ databases">
        <title>Genomic Encyclopedia of Type Strains, Phase IV (KMG-IV): sequencing the most valuable type-strain genomes for metagenomic binning, comparative biology and taxonomic classification.</title>
        <authorList>
            <person name="Goeker M."/>
        </authorList>
    </citation>
    <scope>NUCLEOTIDE SEQUENCE [LARGE SCALE GENOMIC DNA]</scope>
    <source>
        <strain evidence="3 4">DSM 102235</strain>
    </source>
</reference>
<dbReference type="EMBL" id="JACIEJ010000006">
    <property type="protein sequence ID" value="MBB3986283.1"/>
    <property type="molecule type" value="Genomic_DNA"/>
</dbReference>
<feature type="chain" id="PRO_5030793825" description="DUF3859 domain-containing protein" evidence="1">
    <location>
        <begin position="20"/>
        <end position="170"/>
    </location>
</feature>
<keyword evidence="4" id="KW-1185">Reference proteome</keyword>
<proteinExistence type="predicted"/>
<dbReference type="Proteomes" id="UP000541426">
    <property type="component" value="Unassembled WGS sequence"/>
</dbReference>
<dbReference type="Gene3D" id="2.60.40.2390">
    <property type="match status" value="1"/>
</dbReference>
<feature type="signal peptide" evidence="1">
    <location>
        <begin position="1"/>
        <end position="19"/>
    </location>
</feature>
<evidence type="ECO:0000256" key="1">
    <source>
        <dbReference type="SAM" id="SignalP"/>
    </source>
</evidence>
<organism evidence="3 4">
    <name type="scientific">Sagittula marina</name>
    <dbReference type="NCBI Taxonomy" id="943940"/>
    <lineage>
        <taxon>Bacteria</taxon>
        <taxon>Pseudomonadati</taxon>
        <taxon>Pseudomonadota</taxon>
        <taxon>Alphaproteobacteria</taxon>
        <taxon>Rhodobacterales</taxon>
        <taxon>Roseobacteraceae</taxon>
        <taxon>Sagittula</taxon>
    </lineage>
</organism>
<gene>
    <name evidence="3" type="ORF">GGQ68_002622</name>
</gene>
<sequence>MLRFALTLALLASPLSAQALALTGYGVICDIEKGRTRPAPDTVSGVLNVVNQHHPIDVHTATVPAEMGLSFGIRADLPEGAKGGTFSIIVTHPPMGPQGQTVESWTTTLSPGDPALNLFTFELPYELVQGDWRFQIARADDIVLEQHFTVLPAGSVPAVQRACRGSVPMS</sequence>
<evidence type="ECO:0000313" key="4">
    <source>
        <dbReference type="Proteomes" id="UP000541426"/>
    </source>
</evidence>
<dbReference type="Pfam" id="PF12975">
    <property type="entry name" value="DUF3859"/>
    <property type="match status" value="1"/>
</dbReference>
<keyword evidence="1" id="KW-0732">Signal</keyword>